<reference evidence="6 7" key="1">
    <citation type="submission" date="2016-10" db="EMBL/GenBank/DDBJ databases">
        <authorList>
            <person name="de Groot N.N."/>
        </authorList>
    </citation>
    <scope>NUCLEOTIDE SEQUENCE [LARGE SCALE GENOMIC DNA]</scope>
    <source>
        <strain evidence="6 7">ATCC 51327</strain>
    </source>
</reference>
<dbReference type="InterPro" id="IPR020568">
    <property type="entry name" value="Ribosomal_Su5_D2-typ_SF"/>
</dbReference>
<dbReference type="PIRSF" id="PIRSF033887">
    <property type="entry name" value="PduX"/>
    <property type="match status" value="1"/>
</dbReference>
<dbReference type="InterPro" id="IPR006204">
    <property type="entry name" value="GHMP_kinase_N_dom"/>
</dbReference>
<dbReference type="RefSeq" id="WP_089861972.1">
    <property type="nucleotide sequence ID" value="NZ_FOTI01000028.1"/>
</dbReference>
<dbReference type="Proteomes" id="UP000199006">
    <property type="component" value="Unassembled WGS sequence"/>
</dbReference>
<evidence type="ECO:0000256" key="2">
    <source>
        <dbReference type="ARBA" id="ARBA00022741"/>
    </source>
</evidence>
<dbReference type="GO" id="GO:0016301">
    <property type="term" value="F:kinase activity"/>
    <property type="evidence" value="ECO:0007669"/>
    <property type="project" value="UniProtKB-KW"/>
</dbReference>
<dbReference type="Gene3D" id="3.30.230.10">
    <property type="match status" value="1"/>
</dbReference>
<evidence type="ECO:0000313" key="6">
    <source>
        <dbReference type="EMBL" id="SFL73561.1"/>
    </source>
</evidence>
<accession>A0A1I4K4Q5</accession>
<dbReference type="Pfam" id="PF00288">
    <property type="entry name" value="GHMP_kinases_N"/>
    <property type="match status" value="1"/>
</dbReference>
<keyword evidence="1" id="KW-0808">Transferase</keyword>
<gene>
    <name evidence="6" type="ORF">SAMN02983006_01895</name>
</gene>
<dbReference type="SUPFAM" id="SSF54211">
    <property type="entry name" value="Ribosomal protein S5 domain 2-like"/>
    <property type="match status" value="1"/>
</dbReference>
<dbReference type="AlphaFoldDB" id="A0A1I4K4Q5"/>
<evidence type="ECO:0000256" key="3">
    <source>
        <dbReference type="ARBA" id="ARBA00022777"/>
    </source>
</evidence>
<evidence type="ECO:0000259" key="5">
    <source>
        <dbReference type="Pfam" id="PF00288"/>
    </source>
</evidence>
<feature type="domain" description="GHMP kinase N-terminal" evidence="5">
    <location>
        <begin position="80"/>
        <end position="147"/>
    </location>
</feature>
<dbReference type="GO" id="GO:0005524">
    <property type="term" value="F:ATP binding"/>
    <property type="evidence" value="ECO:0007669"/>
    <property type="project" value="UniProtKB-KW"/>
</dbReference>
<dbReference type="EMBL" id="FOTI01000028">
    <property type="protein sequence ID" value="SFL73561.1"/>
    <property type="molecule type" value="Genomic_DNA"/>
</dbReference>
<keyword evidence="7" id="KW-1185">Reference proteome</keyword>
<protein>
    <submittedName>
        <fullName evidence="6">Threonine kinase</fullName>
    </submittedName>
</protein>
<dbReference type="InterPro" id="IPR014721">
    <property type="entry name" value="Ribsml_uS5_D2-typ_fold_subgr"/>
</dbReference>
<name>A0A1I4K4Q5_9FIRM</name>
<dbReference type="PANTHER" id="PTHR43527:SF1">
    <property type="entry name" value="L-THREONINE KINASE"/>
    <property type="match status" value="1"/>
</dbReference>
<evidence type="ECO:0000313" key="7">
    <source>
        <dbReference type="Proteomes" id="UP000199006"/>
    </source>
</evidence>
<evidence type="ECO:0000256" key="4">
    <source>
        <dbReference type="ARBA" id="ARBA00022840"/>
    </source>
</evidence>
<sequence>MQVQLLSQEQIKDLDQVTVRVPGSCGELIQGELAGQNFLLSCPINLYSKVKVNKTFDSAELSLSKKSLAEGNKASALELSKQAAQLLLAEFGLSEQGYQITINSELLVGEGMASSTADITAVLAALSIFLTGEISFDLLAKIAVKLEPTDSVFLSKLTLFNHLTGQRRLKLGTAPSADLLIFRELGQINSRTFNQAKNLVQLRAAKKKQVKRALTLIKQGIEQQNLNLIGQGSTLSSQAHQMILPKRSFQFFQRRAAAETEIYGVVTAHSGTLIALLVREDYPETKLAKLIKDLKQQQLGVQFWRRTKFISGGIERKRYNADSTWWQYTSDS</sequence>
<proteinExistence type="predicted"/>
<dbReference type="InterPro" id="IPR012363">
    <property type="entry name" value="PduX"/>
</dbReference>
<evidence type="ECO:0000256" key="1">
    <source>
        <dbReference type="ARBA" id="ARBA00022679"/>
    </source>
</evidence>
<dbReference type="STRING" id="29563.SAMN02983006_01895"/>
<keyword evidence="3 6" id="KW-0418">Kinase</keyword>
<dbReference type="PANTHER" id="PTHR43527">
    <property type="entry name" value="4-DIPHOSPHOCYTIDYL-2-C-METHYL-D-ERYTHRITOL KINASE, CHLOROPLASTIC"/>
    <property type="match status" value="1"/>
</dbReference>
<organism evidence="6 7">
    <name type="scientific">Halanaerobium salsuginis</name>
    <dbReference type="NCBI Taxonomy" id="29563"/>
    <lineage>
        <taxon>Bacteria</taxon>
        <taxon>Bacillati</taxon>
        <taxon>Bacillota</taxon>
        <taxon>Clostridia</taxon>
        <taxon>Halanaerobiales</taxon>
        <taxon>Halanaerobiaceae</taxon>
        <taxon>Halanaerobium</taxon>
    </lineage>
</organism>
<keyword evidence="2" id="KW-0547">Nucleotide-binding</keyword>
<keyword evidence="4" id="KW-0067">ATP-binding</keyword>
<dbReference type="OrthoDB" id="4548147at2"/>